<feature type="signal peptide" evidence="7">
    <location>
        <begin position="1"/>
        <end position="33"/>
    </location>
</feature>
<dbReference type="Gene3D" id="3.20.20.80">
    <property type="entry name" value="Glycosidases"/>
    <property type="match status" value="2"/>
</dbReference>
<keyword evidence="2" id="KW-0146">Chitin degradation</keyword>
<evidence type="ECO:0000256" key="1">
    <source>
        <dbReference type="ARBA" id="ARBA00022801"/>
    </source>
</evidence>
<accession>A0ABS2UYW8</accession>
<feature type="chain" id="PRO_5045245003" evidence="7">
    <location>
        <begin position="34"/>
        <end position="783"/>
    </location>
</feature>
<dbReference type="InterPro" id="IPR017853">
    <property type="entry name" value="GH"/>
</dbReference>
<organism evidence="9 10">
    <name type="scientific">Streptomyces zhihengii</name>
    <dbReference type="NCBI Taxonomy" id="1818004"/>
    <lineage>
        <taxon>Bacteria</taxon>
        <taxon>Bacillati</taxon>
        <taxon>Actinomycetota</taxon>
        <taxon>Actinomycetes</taxon>
        <taxon>Kitasatosporales</taxon>
        <taxon>Streptomycetaceae</taxon>
        <taxon>Streptomyces</taxon>
    </lineage>
</organism>
<dbReference type="PANTHER" id="PTHR11177">
    <property type="entry name" value="CHITINASE"/>
    <property type="match status" value="1"/>
</dbReference>
<dbReference type="EMBL" id="JAFEJA010000002">
    <property type="protein sequence ID" value="MBM9622760.1"/>
    <property type="molecule type" value="Genomic_DNA"/>
</dbReference>
<dbReference type="Gene3D" id="2.10.10.20">
    <property type="entry name" value="Carbohydrate-binding module superfamily 5/12"/>
    <property type="match status" value="1"/>
</dbReference>
<dbReference type="SMART" id="SM00636">
    <property type="entry name" value="Glyco_18"/>
    <property type="match status" value="1"/>
</dbReference>
<evidence type="ECO:0000256" key="2">
    <source>
        <dbReference type="ARBA" id="ARBA00023024"/>
    </source>
</evidence>
<dbReference type="PANTHER" id="PTHR11177:SF308">
    <property type="entry name" value="CHITINASE A"/>
    <property type="match status" value="1"/>
</dbReference>
<dbReference type="InterPro" id="IPR011583">
    <property type="entry name" value="Chitinase_II/V-like_cat"/>
</dbReference>
<feature type="domain" description="GH18" evidence="8">
    <location>
        <begin position="73"/>
        <end position="549"/>
    </location>
</feature>
<dbReference type="RefSeq" id="WP_205376977.1">
    <property type="nucleotide sequence ID" value="NZ_JAFEJA010000002.1"/>
</dbReference>
<evidence type="ECO:0000259" key="8">
    <source>
        <dbReference type="PROSITE" id="PS51910"/>
    </source>
</evidence>
<comment type="caution">
    <text evidence="9">The sequence shown here is derived from an EMBL/GenBank/DDBJ whole genome shotgun (WGS) entry which is preliminary data.</text>
</comment>
<dbReference type="SMART" id="SM00495">
    <property type="entry name" value="ChtBD3"/>
    <property type="match status" value="1"/>
</dbReference>
<feature type="region of interest" description="Disordered" evidence="6">
    <location>
        <begin position="763"/>
        <end position="783"/>
    </location>
</feature>
<evidence type="ECO:0000256" key="7">
    <source>
        <dbReference type="SAM" id="SignalP"/>
    </source>
</evidence>
<dbReference type="InterPro" id="IPR029070">
    <property type="entry name" value="Chitinase_insertion_sf"/>
</dbReference>
<dbReference type="InterPro" id="IPR001579">
    <property type="entry name" value="Glyco_hydro_18_chit_AS"/>
</dbReference>
<dbReference type="PROSITE" id="PS01095">
    <property type="entry name" value="GH18_1"/>
    <property type="match status" value="1"/>
</dbReference>
<dbReference type="SUPFAM" id="SSF51445">
    <property type="entry name" value="(Trans)glycosidases"/>
    <property type="match status" value="1"/>
</dbReference>
<dbReference type="InterPro" id="IPR050314">
    <property type="entry name" value="Glycosyl_Hydrlase_18"/>
</dbReference>
<reference evidence="9 10" key="1">
    <citation type="journal article" date="2016" name="Arch. Microbiol.">
        <title>Streptomyces zhihengii sp. nov., isolated from rhizospheric soil of Psammosilene tunicoides.</title>
        <authorList>
            <person name="Huang M.J."/>
            <person name="Fei J.J."/>
            <person name="Salam N."/>
            <person name="Kim C.J."/>
            <person name="Hozzein W.N."/>
            <person name="Xiao M."/>
            <person name="Huang H.Q."/>
            <person name="Li W.J."/>
        </authorList>
    </citation>
    <scope>NUCLEOTIDE SEQUENCE [LARGE SCALE GENOMIC DNA]</scope>
    <source>
        <strain evidence="9 10">YIM T102</strain>
    </source>
</reference>
<dbReference type="SUPFAM" id="SSF54556">
    <property type="entry name" value="Chitinase insertion domain"/>
    <property type="match status" value="1"/>
</dbReference>
<dbReference type="InterPro" id="IPR009470">
    <property type="entry name" value="Chi_C"/>
</dbReference>
<keyword evidence="1 5" id="KW-0378">Hydrolase</keyword>
<keyword evidence="7" id="KW-0732">Signal</keyword>
<dbReference type="Pfam" id="PF00704">
    <property type="entry name" value="Glyco_hydro_18"/>
    <property type="match status" value="1"/>
</dbReference>
<dbReference type="InterPro" id="IPR001223">
    <property type="entry name" value="Glyco_hydro18_cat"/>
</dbReference>
<dbReference type="CDD" id="cd06548">
    <property type="entry name" value="GH18_chitinase"/>
    <property type="match status" value="1"/>
</dbReference>
<feature type="compositionally biased region" description="Gly residues" evidence="6">
    <location>
        <begin position="722"/>
        <end position="732"/>
    </location>
</feature>
<evidence type="ECO:0000256" key="5">
    <source>
        <dbReference type="RuleBase" id="RU000489"/>
    </source>
</evidence>
<dbReference type="PROSITE" id="PS51910">
    <property type="entry name" value="GH18_2"/>
    <property type="match status" value="1"/>
</dbReference>
<evidence type="ECO:0000256" key="3">
    <source>
        <dbReference type="ARBA" id="ARBA00023277"/>
    </source>
</evidence>
<dbReference type="Proteomes" id="UP000664109">
    <property type="component" value="Unassembled WGS sequence"/>
</dbReference>
<dbReference type="SUPFAM" id="SSF51055">
    <property type="entry name" value="Carbohydrate binding domain"/>
    <property type="match status" value="1"/>
</dbReference>
<proteinExistence type="predicted"/>
<keyword evidence="2" id="KW-0624">Polysaccharide degradation</keyword>
<dbReference type="InterPro" id="IPR036573">
    <property type="entry name" value="CBM_sf_5/12"/>
</dbReference>
<evidence type="ECO:0000313" key="9">
    <source>
        <dbReference type="EMBL" id="MBM9622760.1"/>
    </source>
</evidence>
<keyword evidence="4 5" id="KW-0326">Glycosidase</keyword>
<dbReference type="InterPro" id="IPR003610">
    <property type="entry name" value="CBM5/12"/>
</dbReference>
<feature type="region of interest" description="Disordered" evidence="6">
    <location>
        <begin position="697"/>
        <end position="734"/>
    </location>
</feature>
<gene>
    <name evidence="9" type="ORF">JE024_29285</name>
</gene>
<sequence>MQSPTPLRASLLAAGAAVAALLAGSLSAGVSHAAVDNSTCRPDGLYATPGVDVPYCSVYDENGREKMGADHKRRIIGYFTNWRTGKDGKPSYLASDIPWDKITHINYAFAHVDSGNKLSVGPDGPNNASTGMTWPGVAGAEMDPSLPYKGHFNLLNKYKKQYPDVKTLVSVGGWAETGGYFDENGKRVGSGGFYTMATNADGSVNQAGIDTFAESAVSFVKKYGFNGVDIDYEYPTSMKDAGHPADFPISNARRAGLNKGYAALMKTLREKLDRAGAADGKHYLLTVAAPSSGYLLRGMETFQVQKYLDYVNIMSYDLHGAWNEYVGPNASLFDDGKDAELAAANVYGSSQYGGIGYLNTDWAYHYFRGSMPAGRINIGLPYYTRGHKNVQGGTDGLWGKAAVSSCPAGSGLTKCGDGAVGIDNLWHDKDDNGVESPAGSNPMWHAKNLEKGIVGDYVTQYGFPANTTLTGTYARKYSSTLVAPWLWNAEKKVFLSTEDEQSIGTKADYVVDRGIGGSMIWELAGDYQWNAAKGQYEMGETLSTLMYDKYKAASPYGAKKSNAALPSEAVDVDVEFTEFKLGDSNYPITPKLRITNNTKTALPGGTEFQFDYATAAPPNASDQSGFGTKVISSDHTGGNVGGLKGDFHRVSLKLPAWQSLAPGATVDLSFNYYLPVSTPSNWTVRIGEKTYAIEGDLARGTTLVEPGTGGTPSPSPSPSQSGGTGGTGGGGTCSAPAWSASSQYGGGTTVSHAGHTWKSKWWTTNEEPGKTGEWGVWQDLGAC</sequence>
<dbReference type="Pfam" id="PF06483">
    <property type="entry name" value="ChiC"/>
    <property type="match status" value="1"/>
</dbReference>
<evidence type="ECO:0000313" key="10">
    <source>
        <dbReference type="Proteomes" id="UP000664109"/>
    </source>
</evidence>
<protein>
    <submittedName>
        <fullName evidence="9">Chitinase C-terminal domain-containing protein</fullName>
    </submittedName>
</protein>
<evidence type="ECO:0000256" key="6">
    <source>
        <dbReference type="SAM" id="MobiDB-lite"/>
    </source>
</evidence>
<dbReference type="CDD" id="cd12215">
    <property type="entry name" value="ChiC_BD"/>
    <property type="match status" value="1"/>
</dbReference>
<name>A0ABS2UYW8_9ACTN</name>
<evidence type="ECO:0000256" key="4">
    <source>
        <dbReference type="ARBA" id="ARBA00023295"/>
    </source>
</evidence>
<keyword evidence="3" id="KW-0119">Carbohydrate metabolism</keyword>
<keyword evidence="10" id="KW-1185">Reference proteome</keyword>